<feature type="compositionally biased region" description="Polar residues" evidence="1">
    <location>
        <begin position="67"/>
        <end position="97"/>
    </location>
</feature>
<dbReference type="EMBL" id="LR824551">
    <property type="protein sequence ID" value="CAH1640487.1"/>
    <property type="molecule type" value="Genomic_DNA"/>
</dbReference>
<evidence type="ECO:0000256" key="1">
    <source>
        <dbReference type="SAM" id="MobiDB-lite"/>
    </source>
</evidence>
<reference evidence="2" key="1">
    <citation type="submission" date="2022-02" db="EMBL/GenBank/DDBJ databases">
        <authorList>
            <person name="King R."/>
        </authorList>
    </citation>
    <scope>NUCLEOTIDE SEQUENCE</scope>
</reference>
<dbReference type="Gene3D" id="3.30.40.10">
    <property type="entry name" value="Zinc/RING finger domain, C3HC4 (zinc finger)"/>
    <property type="match status" value="1"/>
</dbReference>
<evidence type="ECO:0000313" key="2">
    <source>
        <dbReference type="EMBL" id="CAH1640487.1"/>
    </source>
</evidence>
<dbReference type="InterPro" id="IPR013083">
    <property type="entry name" value="Znf_RING/FYVE/PHD"/>
</dbReference>
<evidence type="ECO:0000313" key="3">
    <source>
        <dbReference type="Proteomes" id="UP001153321"/>
    </source>
</evidence>
<dbReference type="Proteomes" id="UP001153321">
    <property type="component" value="Chromosome 20"/>
</dbReference>
<dbReference type="AlphaFoldDB" id="A0A9P0I5W6"/>
<name>A0A9P0I5W6_SPOLI</name>
<feature type="region of interest" description="Disordered" evidence="1">
    <location>
        <begin position="67"/>
        <end position="103"/>
    </location>
</feature>
<organism evidence="2 3">
    <name type="scientific">Spodoptera littoralis</name>
    <name type="common">Egyptian cotton leafworm</name>
    <dbReference type="NCBI Taxonomy" id="7109"/>
    <lineage>
        <taxon>Eukaryota</taxon>
        <taxon>Metazoa</taxon>
        <taxon>Ecdysozoa</taxon>
        <taxon>Arthropoda</taxon>
        <taxon>Hexapoda</taxon>
        <taxon>Insecta</taxon>
        <taxon>Pterygota</taxon>
        <taxon>Neoptera</taxon>
        <taxon>Endopterygota</taxon>
        <taxon>Lepidoptera</taxon>
        <taxon>Glossata</taxon>
        <taxon>Ditrysia</taxon>
        <taxon>Noctuoidea</taxon>
        <taxon>Noctuidae</taxon>
        <taxon>Amphipyrinae</taxon>
        <taxon>Spodoptera</taxon>
    </lineage>
</organism>
<sequence>MALLCAGCLQKIAKTQQFLSCPLCHENYDLECANITPQKFKLMSKAQKTLWNCQSCRCKTPKSDNINTPIRPQHFPSSSVNKPSTEPMRQNTVSSNKSDADNFDDESIVDNTQTPNENLKNYNISLQILDKMLNDRITSLKNYFANDIKRIISEEISKFMLGLNSETMESTKTHDPLQENTSIIISEINSKICTLERENKKLKTELLELKNVCKLPNIENKIYETKLNDTGTTTRKLSYMV</sequence>
<accession>A0A9P0I5W6</accession>
<proteinExistence type="predicted"/>
<keyword evidence="3" id="KW-1185">Reference proteome</keyword>
<protein>
    <submittedName>
        <fullName evidence="2">Uncharacterized protein</fullName>
    </submittedName>
</protein>
<gene>
    <name evidence="2" type="ORF">SPLIT_LOCUS5843</name>
</gene>